<feature type="domain" description="RRM" evidence="5">
    <location>
        <begin position="110"/>
        <end position="196"/>
    </location>
</feature>
<protein>
    <recommendedName>
        <fullName evidence="8">CCR4-NOT transcription complex subunit 4</fullName>
    </recommendedName>
</protein>
<dbReference type="InterPro" id="IPR000504">
    <property type="entry name" value="RRM_dom"/>
</dbReference>
<keyword evidence="1" id="KW-0862">Zinc</keyword>
<dbReference type="InterPro" id="IPR034261">
    <property type="entry name" value="CNOT4_RRM"/>
</dbReference>
<dbReference type="SUPFAM" id="SSF54928">
    <property type="entry name" value="RNA-binding domain, RBD"/>
    <property type="match status" value="1"/>
</dbReference>
<reference evidence="6 7" key="1">
    <citation type="submission" date="2023-01" db="EMBL/GenBank/DDBJ databases">
        <authorList>
            <person name="Kreplak J."/>
        </authorList>
    </citation>
    <scope>NUCLEOTIDE SEQUENCE [LARGE SCALE GENOMIC DNA]</scope>
</reference>
<feature type="domain" description="RING-type" evidence="4">
    <location>
        <begin position="9"/>
        <end position="57"/>
    </location>
</feature>
<dbReference type="GO" id="GO:0003723">
    <property type="term" value="F:RNA binding"/>
    <property type="evidence" value="ECO:0007669"/>
    <property type="project" value="UniProtKB-UniRule"/>
</dbReference>
<dbReference type="InterPro" id="IPR039780">
    <property type="entry name" value="Mot2"/>
</dbReference>
<dbReference type="GO" id="GO:0004842">
    <property type="term" value="F:ubiquitin-protein transferase activity"/>
    <property type="evidence" value="ECO:0007669"/>
    <property type="project" value="InterPro"/>
</dbReference>
<dbReference type="InterPro" id="IPR013083">
    <property type="entry name" value="Znf_RING/FYVE/PHD"/>
</dbReference>
<dbReference type="GO" id="GO:0016567">
    <property type="term" value="P:protein ubiquitination"/>
    <property type="evidence" value="ECO:0007669"/>
    <property type="project" value="TreeGrafter"/>
</dbReference>
<evidence type="ECO:0000313" key="7">
    <source>
        <dbReference type="Proteomes" id="UP001157006"/>
    </source>
</evidence>
<dbReference type="Proteomes" id="UP001157006">
    <property type="component" value="Unassembled WGS sequence"/>
</dbReference>
<dbReference type="GO" id="GO:0008270">
    <property type="term" value="F:zinc ion binding"/>
    <property type="evidence" value="ECO:0007669"/>
    <property type="project" value="UniProtKB-KW"/>
</dbReference>
<sequence length="1033" mass="113187">MSDEGERTCPLCAEEMDLTDQQLKPCRCGYEICVWCWHHIMDMAEKDDTDGRCPACRSPYDKEKIVGTASKCERLLNEINMEKKVKNQKAKSKSADGRKQLSSVRVIQRNLVYIVGLPLDLADEDLLQKREYFGQYGKVLKVSMSRTAGGVIQQFPNDTCSVYITYLKEEEAIQCIQNVHGFVLEGKPLRACFGTTKYCHAWLRNSPCINPDCLYLHEVGSQEDSFTKDEIISAYTRSRVQQITGATTNMQRRSGTVLPPPLDDCTDNSTERPIIKSAPTNSVYTVRSSPPNGINGKHVPLSTSTAWGTQATSCLPPAGGLSNPSVLSKPKPDTVNSTLAFSTAVTGTIQASAAQGDGSRRPPSSDGSHNTLPRVKSELPKPIKQYNSNDSLTSAGEKISACPVSPAPVNLKSELSSRPLSRDNDRGNCTIANTLNSTDITGHSFNSGPEEAVPATSEVIRNLSSEFSSINIGRSSSIENYGITKPSNRPTDHVLSKSPQIQEGSQYDVDRFKDPITTNVVGKTSTSDSGIFSLKEQCGGILKSQSQVLSDTADIEDDVTSFDNQRLKDPEVCRSYLPKATNFLNVSKLSSPCLMPYGEPCTAGNAGSLSSDDRVRDESILHSSSMLCNGYPEKLISGSSNGLLHDERNRQSIGRLVGDAVNTGCDVAIDKGESNIISNILSIDFDPWDDSLTSPHNIVKLLTDNTDSQPGPLKKSSSWKVQNNNQSRFSFARQEESEIQTLDVHPSYAFSQQQPKSHTLNQNLAERDFYMEKLGIANGFPSSNFEEAENISSAHSLASSNKLSAISRAQVSAPPGFSIPSRLPPPGFSSHERSEQTFDSLSGNSLLDHSSFLRNSHQTLSAGNIGGTGDIEFMDPAILAVVGKGRLQGAQNSQSLDMRSNFNPQLNNYFDNEARLQFLMQRSLSQQQNHRFPEIGNTYSQLGDSYGISSRLDQSQVSNLAPFPQLSMQQSTNAVFSNGQWNGWNEMQSGNGLGVAELLRNERLGFNKFYPGYDDSKYRMPNSGDIYNRTFGM</sequence>
<accession>A0AAV0YHU8</accession>
<feature type="compositionally biased region" description="Polar residues" evidence="3">
    <location>
        <begin position="385"/>
        <end position="394"/>
    </location>
</feature>
<dbReference type="PANTHER" id="PTHR12603">
    <property type="entry name" value="CCR4-NOT TRANSCRIPTION COMPLEX RELATED"/>
    <property type="match status" value="1"/>
</dbReference>
<evidence type="ECO:0000259" key="4">
    <source>
        <dbReference type="PROSITE" id="PS50089"/>
    </source>
</evidence>
<dbReference type="PROSITE" id="PS50102">
    <property type="entry name" value="RRM"/>
    <property type="match status" value="1"/>
</dbReference>
<organism evidence="6 7">
    <name type="scientific">Vicia faba</name>
    <name type="common">Broad bean</name>
    <name type="synonym">Faba vulgaris</name>
    <dbReference type="NCBI Taxonomy" id="3906"/>
    <lineage>
        <taxon>Eukaryota</taxon>
        <taxon>Viridiplantae</taxon>
        <taxon>Streptophyta</taxon>
        <taxon>Embryophyta</taxon>
        <taxon>Tracheophyta</taxon>
        <taxon>Spermatophyta</taxon>
        <taxon>Magnoliopsida</taxon>
        <taxon>eudicotyledons</taxon>
        <taxon>Gunneridae</taxon>
        <taxon>Pentapetalae</taxon>
        <taxon>rosids</taxon>
        <taxon>fabids</taxon>
        <taxon>Fabales</taxon>
        <taxon>Fabaceae</taxon>
        <taxon>Papilionoideae</taxon>
        <taxon>50 kb inversion clade</taxon>
        <taxon>NPAAA clade</taxon>
        <taxon>Hologalegina</taxon>
        <taxon>IRL clade</taxon>
        <taxon>Fabeae</taxon>
        <taxon>Vicia</taxon>
    </lineage>
</organism>
<dbReference type="PANTHER" id="PTHR12603:SF36">
    <property type="entry name" value="RNA BINDING (RRM_RBD_RNP MOTIFS) FAMILY PROTEIN"/>
    <property type="match status" value="1"/>
</dbReference>
<gene>
    <name evidence="6" type="ORF">VFH_U057200</name>
</gene>
<dbReference type="SMART" id="SM00361">
    <property type="entry name" value="RRM_1"/>
    <property type="match status" value="1"/>
</dbReference>
<keyword evidence="1" id="KW-0479">Metal-binding</keyword>
<feature type="region of interest" description="Disordered" evidence="3">
    <location>
        <begin position="252"/>
        <end position="274"/>
    </location>
</feature>
<dbReference type="PROSITE" id="PS50089">
    <property type="entry name" value="ZF_RING_2"/>
    <property type="match status" value="1"/>
</dbReference>
<proteinExistence type="predicted"/>
<evidence type="ECO:0000256" key="3">
    <source>
        <dbReference type="SAM" id="MobiDB-lite"/>
    </source>
</evidence>
<dbReference type="CDD" id="cd12438">
    <property type="entry name" value="RRM_CNOT4"/>
    <property type="match status" value="1"/>
</dbReference>
<dbReference type="GO" id="GO:0030014">
    <property type="term" value="C:CCR4-NOT complex"/>
    <property type="evidence" value="ECO:0007669"/>
    <property type="project" value="InterPro"/>
</dbReference>
<dbReference type="Pfam" id="PF00076">
    <property type="entry name" value="RRM_1"/>
    <property type="match status" value="1"/>
</dbReference>
<keyword evidence="1" id="KW-0863">Zinc-finger</keyword>
<comment type="caution">
    <text evidence="6">The sequence shown here is derived from an EMBL/GenBank/DDBJ whole genome shotgun (WGS) entry which is preliminary data.</text>
</comment>
<dbReference type="InterPro" id="IPR003954">
    <property type="entry name" value="RRM_euk-type"/>
</dbReference>
<dbReference type="InterPro" id="IPR012677">
    <property type="entry name" value="Nucleotide-bd_a/b_plait_sf"/>
</dbReference>
<dbReference type="Gene3D" id="3.30.70.330">
    <property type="match status" value="1"/>
</dbReference>
<dbReference type="InterPro" id="IPR001841">
    <property type="entry name" value="Znf_RING"/>
</dbReference>
<dbReference type="InterPro" id="IPR035979">
    <property type="entry name" value="RBD_domain_sf"/>
</dbReference>
<dbReference type="FunFam" id="3.30.70.330:FF:000161">
    <property type="entry name" value="RNA binding (RRM/RBD/RNP motifs) family protein"/>
    <property type="match status" value="1"/>
</dbReference>
<dbReference type="Gene3D" id="3.30.40.10">
    <property type="entry name" value="Zinc/RING finger domain, C3HC4 (zinc finger)"/>
    <property type="match status" value="1"/>
</dbReference>
<evidence type="ECO:0008006" key="8">
    <source>
        <dbReference type="Google" id="ProtNLM"/>
    </source>
</evidence>
<dbReference type="AlphaFoldDB" id="A0AAV0YHU8"/>
<feature type="region of interest" description="Disordered" evidence="3">
    <location>
        <begin position="815"/>
        <end position="841"/>
    </location>
</feature>
<keyword evidence="2" id="KW-0694">RNA-binding</keyword>
<dbReference type="CDD" id="cd16618">
    <property type="entry name" value="mRING-HC-C4C4_CNOT4"/>
    <property type="match status" value="1"/>
</dbReference>
<evidence type="ECO:0000256" key="2">
    <source>
        <dbReference type="PROSITE-ProRule" id="PRU00176"/>
    </source>
</evidence>
<dbReference type="InterPro" id="IPR039515">
    <property type="entry name" value="NOT4_mRING-HC-C4C4"/>
</dbReference>
<evidence type="ECO:0000259" key="5">
    <source>
        <dbReference type="PROSITE" id="PS50102"/>
    </source>
</evidence>
<feature type="region of interest" description="Disordered" evidence="3">
    <location>
        <begin position="350"/>
        <end position="428"/>
    </location>
</feature>
<evidence type="ECO:0000256" key="1">
    <source>
        <dbReference type="PROSITE-ProRule" id="PRU00175"/>
    </source>
</evidence>
<evidence type="ECO:0000313" key="6">
    <source>
        <dbReference type="EMBL" id="CAI8584067.1"/>
    </source>
</evidence>
<keyword evidence="7" id="KW-1185">Reference proteome</keyword>
<dbReference type="SUPFAM" id="SSF57850">
    <property type="entry name" value="RING/U-box"/>
    <property type="match status" value="1"/>
</dbReference>
<dbReference type="Pfam" id="PF14570">
    <property type="entry name" value="zf-RING_4"/>
    <property type="match status" value="1"/>
</dbReference>
<name>A0AAV0YHU8_VICFA</name>
<dbReference type="EMBL" id="CATIWC010001376">
    <property type="protein sequence ID" value="CAI8584067.1"/>
    <property type="molecule type" value="Genomic_DNA"/>
</dbReference>